<dbReference type="AlphaFoldDB" id="A0A9D1HQJ5"/>
<comment type="caution">
    <text evidence="2">The sequence shown here is derived from an EMBL/GenBank/DDBJ whole genome shotgun (WGS) entry which is preliminary data.</text>
</comment>
<reference evidence="2" key="1">
    <citation type="submission" date="2020-10" db="EMBL/GenBank/DDBJ databases">
        <authorList>
            <person name="Gilroy R."/>
        </authorList>
    </citation>
    <scope>NUCLEOTIDE SEQUENCE</scope>
    <source>
        <strain evidence="2">CHK195-11698</strain>
    </source>
</reference>
<keyword evidence="1" id="KW-1133">Transmembrane helix</keyword>
<feature type="transmembrane region" description="Helical" evidence="1">
    <location>
        <begin position="61"/>
        <end position="80"/>
    </location>
</feature>
<sequence>MIDQSIFKPYMQLDEYLLWCGKPDRIHILGGQDVILIPFSLLWLAFSLFWEWQAIAYSDSLLMVLWGLPFIAIGLYLLFFRLIHQAYLLKHTAYAITNRQLIIIEGRRVHFYTPANLPPAMLKVHRDGTGSLLFYESYYRNGRTRTLSYGMKYIRDYMEAQRALGLLQEEFR</sequence>
<reference evidence="2" key="2">
    <citation type="journal article" date="2021" name="PeerJ">
        <title>Extensive microbial diversity within the chicken gut microbiome revealed by metagenomics and culture.</title>
        <authorList>
            <person name="Gilroy R."/>
            <person name="Ravi A."/>
            <person name="Getino M."/>
            <person name="Pursley I."/>
            <person name="Horton D.L."/>
            <person name="Alikhan N.F."/>
            <person name="Baker D."/>
            <person name="Gharbi K."/>
            <person name="Hall N."/>
            <person name="Watson M."/>
            <person name="Adriaenssens E.M."/>
            <person name="Foster-Nyarko E."/>
            <person name="Jarju S."/>
            <person name="Secka A."/>
            <person name="Antonio M."/>
            <person name="Oren A."/>
            <person name="Chaudhuri R.R."/>
            <person name="La Ragione R."/>
            <person name="Hildebrand F."/>
            <person name="Pallen M.J."/>
        </authorList>
    </citation>
    <scope>NUCLEOTIDE SEQUENCE</scope>
    <source>
        <strain evidence="2">CHK195-11698</strain>
    </source>
</reference>
<dbReference type="EMBL" id="DVMJ01000107">
    <property type="protein sequence ID" value="HIU14691.1"/>
    <property type="molecule type" value="Genomic_DNA"/>
</dbReference>
<organism evidence="2 3">
    <name type="scientific">Candidatus Fimiplasma intestinipullorum</name>
    <dbReference type="NCBI Taxonomy" id="2840825"/>
    <lineage>
        <taxon>Bacteria</taxon>
        <taxon>Bacillati</taxon>
        <taxon>Bacillota</taxon>
        <taxon>Clostridia</taxon>
        <taxon>Eubacteriales</taxon>
        <taxon>Candidatus Fimiplasma</taxon>
    </lineage>
</organism>
<evidence type="ECO:0000313" key="2">
    <source>
        <dbReference type="EMBL" id="HIU14691.1"/>
    </source>
</evidence>
<feature type="transmembrane region" description="Helical" evidence="1">
    <location>
        <begin position="34"/>
        <end position="55"/>
    </location>
</feature>
<dbReference type="Proteomes" id="UP000824175">
    <property type="component" value="Unassembled WGS sequence"/>
</dbReference>
<evidence type="ECO:0000256" key="1">
    <source>
        <dbReference type="SAM" id="Phobius"/>
    </source>
</evidence>
<accession>A0A9D1HQJ5</accession>
<protein>
    <recommendedName>
        <fullName evidence="4">DUF304 domain-containing protein</fullName>
    </recommendedName>
</protein>
<gene>
    <name evidence="2" type="ORF">IAD15_11605</name>
</gene>
<keyword evidence="1" id="KW-0472">Membrane</keyword>
<proteinExistence type="predicted"/>
<keyword evidence="1" id="KW-0812">Transmembrane</keyword>
<evidence type="ECO:0000313" key="3">
    <source>
        <dbReference type="Proteomes" id="UP000824175"/>
    </source>
</evidence>
<name>A0A9D1HQJ5_9FIRM</name>
<evidence type="ECO:0008006" key="4">
    <source>
        <dbReference type="Google" id="ProtNLM"/>
    </source>
</evidence>